<reference evidence="11" key="1">
    <citation type="submission" date="2025-08" db="UniProtKB">
        <authorList>
            <consortium name="RefSeq"/>
        </authorList>
    </citation>
    <scope>IDENTIFICATION</scope>
</reference>
<dbReference type="PANTHER" id="PTHR43690">
    <property type="entry name" value="NARDILYSIN"/>
    <property type="match status" value="1"/>
</dbReference>
<dbReference type="InterPro" id="IPR050626">
    <property type="entry name" value="Peptidase_M16"/>
</dbReference>
<accession>A0A6P3Y7U8</accession>
<dbReference type="GO" id="GO:0043171">
    <property type="term" value="P:peptide catabolic process"/>
    <property type="evidence" value="ECO:0007669"/>
    <property type="project" value="TreeGrafter"/>
</dbReference>
<dbReference type="Proteomes" id="UP000515204">
    <property type="component" value="Unplaced"/>
</dbReference>
<evidence type="ECO:0000256" key="7">
    <source>
        <dbReference type="ARBA" id="ARBA00023049"/>
    </source>
</evidence>
<comment type="cofactor">
    <cofactor evidence="1">
        <name>Zn(2+)</name>
        <dbReference type="ChEBI" id="CHEBI:29105"/>
    </cofactor>
</comment>
<comment type="similarity">
    <text evidence="2">Belongs to the peptidase M16 family.</text>
</comment>
<dbReference type="RefSeq" id="XP_014486438.1">
    <property type="nucleotide sequence ID" value="XM_014630952.1"/>
</dbReference>
<keyword evidence="3" id="KW-0645">Protease</keyword>
<feature type="domain" description="Peptidase M16 N-terminal" evidence="8">
    <location>
        <begin position="72"/>
        <end position="189"/>
    </location>
</feature>
<dbReference type="PANTHER" id="PTHR43690:SF18">
    <property type="entry name" value="INSULIN-DEGRADING ENZYME-RELATED"/>
    <property type="match status" value="1"/>
</dbReference>
<dbReference type="KEGG" id="dqu:106750542"/>
<feature type="domain" description="Peptidase M16 C-terminal" evidence="9">
    <location>
        <begin position="235"/>
        <end position="414"/>
    </location>
</feature>
<keyword evidence="6" id="KW-0862">Zinc</keyword>
<evidence type="ECO:0000256" key="2">
    <source>
        <dbReference type="ARBA" id="ARBA00007261"/>
    </source>
</evidence>
<evidence type="ECO:0000256" key="3">
    <source>
        <dbReference type="ARBA" id="ARBA00022670"/>
    </source>
</evidence>
<name>A0A6P3Y7U8_DINQU</name>
<gene>
    <name evidence="11" type="primary">LOC106750542</name>
</gene>
<evidence type="ECO:0000259" key="8">
    <source>
        <dbReference type="Pfam" id="PF00675"/>
    </source>
</evidence>
<dbReference type="GO" id="GO:0051603">
    <property type="term" value="P:proteolysis involved in protein catabolic process"/>
    <property type="evidence" value="ECO:0007669"/>
    <property type="project" value="TreeGrafter"/>
</dbReference>
<protein>
    <submittedName>
        <fullName evidence="11">Insulin-degrading enzyme-like</fullName>
    </submittedName>
</protein>
<dbReference type="GO" id="GO:0004222">
    <property type="term" value="F:metalloendopeptidase activity"/>
    <property type="evidence" value="ECO:0007669"/>
    <property type="project" value="TreeGrafter"/>
</dbReference>
<evidence type="ECO:0000259" key="9">
    <source>
        <dbReference type="Pfam" id="PF05193"/>
    </source>
</evidence>
<keyword evidence="5" id="KW-0378">Hydrolase</keyword>
<evidence type="ECO:0000256" key="6">
    <source>
        <dbReference type="ARBA" id="ARBA00022833"/>
    </source>
</evidence>
<dbReference type="Gene3D" id="3.30.830.10">
    <property type="entry name" value="Metalloenzyme, LuxS/M16 peptidase-like"/>
    <property type="match status" value="2"/>
</dbReference>
<evidence type="ECO:0000256" key="5">
    <source>
        <dbReference type="ARBA" id="ARBA00022801"/>
    </source>
</evidence>
<dbReference type="InterPro" id="IPR007863">
    <property type="entry name" value="Peptidase_M16_C"/>
</dbReference>
<evidence type="ECO:0000313" key="11">
    <source>
        <dbReference type="RefSeq" id="XP_014486438.1"/>
    </source>
</evidence>
<dbReference type="GeneID" id="106750542"/>
<organism evidence="10 11">
    <name type="scientific">Dinoponera quadriceps</name>
    <name type="common">South American ant</name>
    <dbReference type="NCBI Taxonomy" id="609295"/>
    <lineage>
        <taxon>Eukaryota</taxon>
        <taxon>Metazoa</taxon>
        <taxon>Ecdysozoa</taxon>
        <taxon>Arthropoda</taxon>
        <taxon>Hexapoda</taxon>
        <taxon>Insecta</taxon>
        <taxon>Pterygota</taxon>
        <taxon>Neoptera</taxon>
        <taxon>Endopterygota</taxon>
        <taxon>Hymenoptera</taxon>
        <taxon>Apocrita</taxon>
        <taxon>Aculeata</taxon>
        <taxon>Formicoidea</taxon>
        <taxon>Formicidae</taxon>
        <taxon>Ponerinae</taxon>
        <taxon>Ponerini</taxon>
        <taxon>Dinoponera</taxon>
    </lineage>
</organism>
<dbReference type="InterPro" id="IPR011249">
    <property type="entry name" value="Metalloenz_LuxS/M16"/>
</dbReference>
<dbReference type="FunFam" id="3.30.830.10:FF:000012">
    <property type="entry name" value="Protease 3"/>
    <property type="match status" value="1"/>
</dbReference>
<keyword evidence="4" id="KW-0479">Metal-binding</keyword>
<dbReference type="Pfam" id="PF05193">
    <property type="entry name" value="Peptidase_M16_C"/>
    <property type="match status" value="1"/>
</dbReference>
<sequence>MLTHTTNKDTRAIEAILDFQNRQYLYPLVYEPELPLTKRGEGAQLIERCDDIIKSTNDNRLYRILELTNKLKVLLISDPMTDKSAAAMDVNIGYLDDPNELPGLAHLCQCMLPRESKKYALNDYSMYISFNKGRSGGSTHMDHTTYYFDIHTNKLWGALDHFAQFFIEPILSEDRIEEEVMAIEWEYMNNLQNNVYIYDHLDNSKDLESVKFKFGLGNKHTLDTVPKQKGINVWERLLEFYEVHYSADIMSLCVLSKENLNELEKMVVDIFCKIPNKNIQPQKWNYNLFHQDHCGHTWYTVPAQNTRALLITFPISLARFFDTFSEEYKCRPTKYISYFLEREGENTLLTCLKKLDLCKSIVCGERAKARGYMFYDIRLNLTENGLKHTESIIYQVFHHIWLMQQENSMEWIFDVHIIDATKNINICRGC</sequence>
<dbReference type="SUPFAM" id="SSF63411">
    <property type="entry name" value="LuxS/MPP-like metallohydrolase"/>
    <property type="match status" value="2"/>
</dbReference>
<evidence type="ECO:0000313" key="10">
    <source>
        <dbReference type="Proteomes" id="UP000515204"/>
    </source>
</evidence>
<evidence type="ECO:0000256" key="4">
    <source>
        <dbReference type="ARBA" id="ARBA00022723"/>
    </source>
</evidence>
<dbReference type="OrthoDB" id="952271at2759"/>
<keyword evidence="10" id="KW-1185">Reference proteome</keyword>
<dbReference type="GO" id="GO:0046872">
    <property type="term" value="F:metal ion binding"/>
    <property type="evidence" value="ECO:0007669"/>
    <property type="project" value="UniProtKB-KW"/>
</dbReference>
<dbReference type="Pfam" id="PF00675">
    <property type="entry name" value="Peptidase_M16"/>
    <property type="match status" value="1"/>
</dbReference>
<proteinExistence type="inferred from homology"/>
<dbReference type="GO" id="GO:0005829">
    <property type="term" value="C:cytosol"/>
    <property type="evidence" value="ECO:0007669"/>
    <property type="project" value="TreeGrafter"/>
</dbReference>
<evidence type="ECO:0000256" key="1">
    <source>
        <dbReference type="ARBA" id="ARBA00001947"/>
    </source>
</evidence>
<dbReference type="GO" id="GO:0005739">
    <property type="term" value="C:mitochondrion"/>
    <property type="evidence" value="ECO:0007669"/>
    <property type="project" value="TreeGrafter"/>
</dbReference>
<keyword evidence="7" id="KW-0482">Metalloprotease</keyword>
<dbReference type="AlphaFoldDB" id="A0A6P3Y7U8"/>
<dbReference type="InterPro" id="IPR011765">
    <property type="entry name" value="Pept_M16_N"/>
</dbReference>